<proteinExistence type="predicted"/>
<accession>A0A7G3WHY4</accession>
<keyword evidence="2" id="KW-1185">Reference proteome</keyword>
<reference evidence="1 2" key="1">
    <citation type="submission" date="2020-05" db="EMBL/GenBank/DDBJ databases">
        <authorList>
            <person name="Bohanan V.A."/>
            <person name="Brazelton B.R."/>
            <person name="Coffey L.M."/>
            <person name="Donovan A.R."/>
            <person name="Gales A.C."/>
            <person name="Glasscock A.J."/>
            <person name="Grill M."/>
            <person name="Harper M.C."/>
            <person name="Hollowell C.E."/>
            <person name="Liu T.Y."/>
            <person name="Mansour C."/>
            <person name="McDowell A.D."/>
            <person name="Miller T.E."/>
            <person name="Nash A.G."/>
            <person name="Seo J."/>
            <person name="Sherman Z.A."/>
            <person name="Albert R.M."/>
            <person name="Ayala A."/>
            <person name="Monti D.L."/>
            <person name="Garlena R.A."/>
            <person name="Russell D.A."/>
            <person name="Pope W.H."/>
            <person name="Jacobs-Sera D."/>
            <person name="Hatfull G.F."/>
        </authorList>
    </citation>
    <scope>NUCLEOTIDE SEQUENCE [LARGE SCALE GENOMIC DNA]</scope>
</reference>
<evidence type="ECO:0000313" key="1">
    <source>
        <dbReference type="EMBL" id="QKY79810.1"/>
    </source>
</evidence>
<name>A0A7G3WHY4_9CAUD</name>
<evidence type="ECO:0000313" key="2">
    <source>
        <dbReference type="Proteomes" id="UP000516407"/>
    </source>
</evidence>
<gene>
    <name evidence="1" type="primary">44</name>
    <name evidence="1" type="ORF">SEA_BUMBLE_44</name>
</gene>
<sequence length="49" mass="5248">MTEYQIDLLRNGSPVAGWTGPADNDDDAVAQARAAHPGTEHLDAEITKQ</sequence>
<dbReference type="EMBL" id="MT498055">
    <property type="protein sequence ID" value="QKY79810.1"/>
    <property type="molecule type" value="Genomic_DNA"/>
</dbReference>
<organism evidence="1 2">
    <name type="scientific">Arthrobacter phage Bumble</name>
    <dbReference type="NCBI Taxonomy" id="2743904"/>
    <lineage>
        <taxon>Viruses</taxon>
        <taxon>Duplodnaviria</taxon>
        <taxon>Heunggongvirae</taxon>
        <taxon>Uroviricota</taxon>
        <taxon>Caudoviricetes</taxon>
        <taxon>Berryhillviridae</taxon>
        <taxon>Altadenavirus</taxon>
        <taxon>Altadenavirus bumble</taxon>
    </lineage>
</organism>
<dbReference type="Proteomes" id="UP000516407">
    <property type="component" value="Segment"/>
</dbReference>
<protein>
    <submittedName>
        <fullName evidence="1">Uncharacterized protein</fullName>
    </submittedName>
</protein>